<comment type="caution">
    <text evidence="2">The sequence shown here is derived from an EMBL/GenBank/DDBJ whole genome shotgun (WGS) entry which is preliminary data.</text>
</comment>
<dbReference type="PANTHER" id="PTHR40590:SF1">
    <property type="entry name" value="CYTOPLASMIC PROTEIN"/>
    <property type="match status" value="1"/>
</dbReference>
<dbReference type="Pfam" id="PF01963">
    <property type="entry name" value="TraB_PrgY_gumN"/>
    <property type="match status" value="1"/>
</dbReference>
<evidence type="ECO:0000256" key="1">
    <source>
        <dbReference type="SAM" id="SignalP"/>
    </source>
</evidence>
<dbReference type="CDD" id="cd14789">
    <property type="entry name" value="Tiki"/>
    <property type="match status" value="1"/>
</dbReference>
<dbReference type="EMBL" id="WSTB01000002">
    <property type="protein sequence ID" value="MWB93627.1"/>
    <property type="molecule type" value="Genomic_DNA"/>
</dbReference>
<dbReference type="RefSeq" id="WP_160373550.1">
    <property type="nucleotide sequence ID" value="NZ_WSTB01000002.1"/>
</dbReference>
<proteinExistence type="predicted"/>
<sequence length="287" mass="31597">MKNTIKLLGAVLAIFFSVTTYAQSQSSKLENSLLWEVSGNGLSKPSYLYGTIHMICSADYFLSEKAKKAFDATNKVVLEINISDPKEMTDLQQMAMGKEPLSKTLSPSDLAKLTGILQNAGGLTVQQVDSFSLFTVMSLITMKTFGCTDLKFYEMGFIEKAKERSLPVAGLETVKEQMGVFAKAYTDTEMIAMLEKSDPAETAKMVALYKEENIEGLYEVTTDVNITSEKTKKAILDDRNLNWIKTMPGIMQNESTFFAVGAAHLGGELGVINLLRKAGYQVKPVTK</sequence>
<evidence type="ECO:0000313" key="2">
    <source>
        <dbReference type="EMBL" id="MWB93627.1"/>
    </source>
</evidence>
<dbReference type="AlphaFoldDB" id="A0A6I4NRA6"/>
<reference evidence="2 3" key="1">
    <citation type="submission" date="2019-12" db="EMBL/GenBank/DDBJ databases">
        <authorList>
            <person name="Kim Y.S."/>
        </authorList>
    </citation>
    <scope>NUCLEOTIDE SEQUENCE [LARGE SCALE GENOMIC DNA]</scope>
    <source>
        <strain evidence="2 3">GA093</strain>
    </source>
</reference>
<keyword evidence="1" id="KW-0732">Signal</keyword>
<dbReference type="PANTHER" id="PTHR40590">
    <property type="entry name" value="CYTOPLASMIC PROTEIN-RELATED"/>
    <property type="match status" value="1"/>
</dbReference>
<organism evidence="2 3">
    <name type="scientific">Flavobacterium hydrocarbonoxydans</name>
    <dbReference type="NCBI Taxonomy" id="2683249"/>
    <lineage>
        <taxon>Bacteria</taxon>
        <taxon>Pseudomonadati</taxon>
        <taxon>Bacteroidota</taxon>
        <taxon>Flavobacteriia</taxon>
        <taxon>Flavobacteriales</taxon>
        <taxon>Flavobacteriaceae</taxon>
        <taxon>Flavobacterium</taxon>
    </lineage>
</organism>
<accession>A0A6I4NRA6</accession>
<protein>
    <submittedName>
        <fullName evidence="2">TraB/GumN family protein</fullName>
    </submittedName>
</protein>
<gene>
    <name evidence="2" type="ORF">GON26_04595</name>
</gene>
<feature type="chain" id="PRO_5026095198" evidence="1">
    <location>
        <begin position="23"/>
        <end position="287"/>
    </location>
</feature>
<name>A0A6I4NRA6_9FLAO</name>
<dbReference type="InterPro" id="IPR047111">
    <property type="entry name" value="YbaP-like"/>
</dbReference>
<keyword evidence="3" id="KW-1185">Reference proteome</keyword>
<dbReference type="InterPro" id="IPR002816">
    <property type="entry name" value="TraB/PrgY/GumN_fam"/>
</dbReference>
<dbReference type="Proteomes" id="UP000471501">
    <property type="component" value="Unassembled WGS sequence"/>
</dbReference>
<evidence type="ECO:0000313" key="3">
    <source>
        <dbReference type="Proteomes" id="UP000471501"/>
    </source>
</evidence>
<feature type="signal peptide" evidence="1">
    <location>
        <begin position="1"/>
        <end position="22"/>
    </location>
</feature>